<protein>
    <recommendedName>
        <fullName evidence="3">CRAL-TRIO domain-containing protein</fullName>
    </recommendedName>
</protein>
<name>A0A9D4ID16_DREPO</name>
<evidence type="ECO:0008006" key="3">
    <source>
        <dbReference type="Google" id="ProtNLM"/>
    </source>
</evidence>
<gene>
    <name evidence="1" type="ORF">DPMN_170286</name>
</gene>
<dbReference type="Gene3D" id="1.20.5.1200">
    <property type="entry name" value="Alpha-tocopherol transfer"/>
    <property type="match status" value="1"/>
</dbReference>
<organism evidence="1 2">
    <name type="scientific">Dreissena polymorpha</name>
    <name type="common">Zebra mussel</name>
    <name type="synonym">Mytilus polymorpha</name>
    <dbReference type="NCBI Taxonomy" id="45954"/>
    <lineage>
        <taxon>Eukaryota</taxon>
        <taxon>Metazoa</taxon>
        <taxon>Spiralia</taxon>
        <taxon>Lophotrochozoa</taxon>
        <taxon>Mollusca</taxon>
        <taxon>Bivalvia</taxon>
        <taxon>Autobranchia</taxon>
        <taxon>Heteroconchia</taxon>
        <taxon>Euheterodonta</taxon>
        <taxon>Imparidentia</taxon>
        <taxon>Neoheterodontei</taxon>
        <taxon>Myida</taxon>
        <taxon>Dreissenoidea</taxon>
        <taxon>Dreissenidae</taxon>
        <taxon>Dreissena</taxon>
    </lineage>
</organism>
<accession>A0A9D4ID16</accession>
<dbReference type="Proteomes" id="UP000828390">
    <property type="component" value="Unassembled WGS sequence"/>
</dbReference>
<dbReference type="SUPFAM" id="SSF52087">
    <property type="entry name" value="CRAL/TRIO domain"/>
    <property type="match status" value="1"/>
</dbReference>
<comment type="caution">
    <text evidence="1">The sequence shown here is derived from an EMBL/GenBank/DDBJ whole genome shotgun (WGS) entry which is preliminary data.</text>
</comment>
<evidence type="ECO:0000313" key="1">
    <source>
        <dbReference type="EMBL" id="KAH3769039.1"/>
    </source>
</evidence>
<proteinExistence type="predicted"/>
<sequence length="100" mass="11429">MIRPMMSDKLKQRVHVHGQSLTSVYEKIEMSLLPEDYLPEDETPNAGYIEDICKNIAKDMAKPEVRAFIKDLHSGQYGVDLSLKPHDDEPQASFRKLNVS</sequence>
<evidence type="ECO:0000313" key="2">
    <source>
        <dbReference type="Proteomes" id="UP000828390"/>
    </source>
</evidence>
<dbReference type="Gene3D" id="3.40.525.10">
    <property type="entry name" value="CRAL-TRIO lipid binding domain"/>
    <property type="match status" value="1"/>
</dbReference>
<keyword evidence="2" id="KW-1185">Reference proteome</keyword>
<dbReference type="EMBL" id="JAIWYP010000009">
    <property type="protein sequence ID" value="KAH3769039.1"/>
    <property type="molecule type" value="Genomic_DNA"/>
</dbReference>
<reference evidence="1" key="1">
    <citation type="journal article" date="2019" name="bioRxiv">
        <title>The Genome of the Zebra Mussel, Dreissena polymorpha: A Resource for Invasive Species Research.</title>
        <authorList>
            <person name="McCartney M.A."/>
            <person name="Auch B."/>
            <person name="Kono T."/>
            <person name="Mallez S."/>
            <person name="Zhang Y."/>
            <person name="Obille A."/>
            <person name="Becker A."/>
            <person name="Abrahante J.E."/>
            <person name="Garbe J."/>
            <person name="Badalamenti J.P."/>
            <person name="Herman A."/>
            <person name="Mangelson H."/>
            <person name="Liachko I."/>
            <person name="Sullivan S."/>
            <person name="Sone E.D."/>
            <person name="Koren S."/>
            <person name="Silverstein K.A.T."/>
            <person name="Beckman K.B."/>
            <person name="Gohl D.M."/>
        </authorList>
    </citation>
    <scope>NUCLEOTIDE SEQUENCE</scope>
    <source>
        <strain evidence="1">Duluth1</strain>
        <tissue evidence="1">Whole animal</tissue>
    </source>
</reference>
<dbReference type="AlphaFoldDB" id="A0A9D4ID16"/>
<reference evidence="1" key="2">
    <citation type="submission" date="2020-11" db="EMBL/GenBank/DDBJ databases">
        <authorList>
            <person name="McCartney M.A."/>
            <person name="Auch B."/>
            <person name="Kono T."/>
            <person name="Mallez S."/>
            <person name="Becker A."/>
            <person name="Gohl D.M."/>
            <person name="Silverstein K.A.T."/>
            <person name="Koren S."/>
            <person name="Bechman K.B."/>
            <person name="Herman A."/>
            <person name="Abrahante J.E."/>
            <person name="Garbe J."/>
        </authorList>
    </citation>
    <scope>NUCLEOTIDE SEQUENCE</scope>
    <source>
        <strain evidence="1">Duluth1</strain>
        <tissue evidence="1">Whole animal</tissue>
    </source>
</reference>
<dbReference type="InterPro" id="IPR036865">
    <property type="entry name" value="CRAL-TRIO_dom_sf"/>
</dbReference>